<dbReference type="RefSeq" id="WP_054017955.1">
    <property type="nucleotide sequence ID" value="NZ_BBYR01000002.1"/>
</dbReference>
<evidence type="ECO:0000256" key="3">
    <source>
        <dbReference type="ARBA" id="ARBA00022692"/>
    </source>
</evidence>
<comment type="caution">
    <text evidence="8">The sequence shown here is derived from an EMBL/GenBank/DDBJ whole genome shotgun (WGS) entry which is preliminary data.</text>
</comment>
<keyword evidence="5 6" id="KW-0472">Membrane</keyword>
<dbReference type="OrthoDB" id="9780358at2"/>
<feature type="transmembrane region" description="Helical" evidence="6">
    <location>
        <begin position="250"/>
        <end position="269"/>
    </location>
</feature>
<dbReference type="STRING" id="1547922.ISF6_1051"/>
<evidence type="ECO:0000256" key="5">
    <source>
        <dbReference type="ARBA" id="ARBA00023136"/>
    </source>
</evidence>
<dbReference type="InterPro" id="IPR050545">
    <property type="entry name" value="Mycobact_MmpL"/>
</dbReference>
<dbReference type="InterPro" id="IPR004869">
    <property type="entry name" value="MMPL_dom"/>
</dbReference>
<dbReference type="Gene3D" id="1.20.1640.10">
    <property type="entry name" value="Multidrug efflux transporter AcrB transmembrane domain"/>
    <property type="match status" value="2"/>
</dbReference>
<feature type="transmembrane region" description="Helical" evidence="6">
    <location>
        <begin position="700"/>
        <end position="722"/>
    </location>
</feature>
<dbReference type="PANTHER" id="PTHR33406">
    <property type="entry name" value="MEMBRANE PROTEIN MJ1562-RELATED"/>
    <property type="match status" value="1"/>
</dbReference>
<dbReference type="Pfam" id="PF03176">
    <property type="entry name" value="MMPL"/>
    <property type="match status" value="1"/>
</dbReference>
<reference evidence="8 9" key="2">
    <citation type="journal article" date="2016" name="Science">
        <title>A bacterium that degrades and assimilates poly(ethylene terephthalate).</title>
        <authorList>
            <person name="Yoshida S."/>
            <person name="Hiraga K."/>
            <person name="Takehana T."/>
            <person name="Taniguchi I."/>
            <person name="Yamaji H."/>
            <person name="Maeda Y."/>
            <person name="Toyohara K."/>
            <person name="Miyamoto K."/>
            <person name="Kimura Y."/>
            <person name="Oda K."/>
        </authorList>
    </citation>
    <scope>NUCLEOTIDE SEQUENCE [LARGE SCALE GENOMIC DNA]</scope>
    <source>
        <strain evidence="9">NBRC 110686 / TISTR 2288 / 201-F6</strain>
    </source>
</reference>
<evidence type="ECO:0000256" key="1">
    <source>
        <dbReference type="ARBA" id="ARBA00004651"/>
    </source>
</evidence>
<feature type="domain" description="Membrane transport protein MMPL" evidence="7">
    <location>
        <begin position="183"/>
        <end position="402"/>
    </location>
</feature>
<evidence type="ECO:0000256" key="6">
    <source>
        <dbReference type="SAM" id="Phobius"/>
    </source>
</evidence>
<dbReference type="SUPFAM" id="SSF82866">
    <property type="entry name" value="Multidrug efflux transporter AcrB transmembrane domain"/>
    <property type="match status" value="2"/>
</dbReference>
<feature type="transmembrane region" description="Helical" evidence="6">
    <location>
        <begin position="734"/>
        <end position="752"/>
    </location>
</feature>
<accession>A0A0K8NTQ5</accession>
<evidence type="ECO:0000256" key="4">
    <source>
        <dbReference type="ARBA" id="ARBA00022989"/>
    </source>
</evidence>
<keyword evidence="3 6" id="KW-0812">Transmembrane</keyword>
<sequence>MTRALPRFPGRRTVLAAWLLLLLAALLQLLRTPFAADLSAFLPDRPEPRQQVLIEQLKSGLPSRLLLVGLEGGTAAERADASRRLAQALRAGGRFEQVSNGDTDGWRELGSWLFERRYTLSPAVTPARFTPEGLRDAIDESLSLLGTPAGQAIKPLLERDPTGETQRLAEAMIPPDAPRSEDGVWTSRDGRRAVLLATTRAEGADLDAQAATLAAVRSAFAALQAPALRLQLSGTPVFSVDSRSRIEYEVHLLAAVGLVLVVGLLGLAFASPRAILIAMLPVGTGVLAGIAVVGAVFGNVHGFTLGFGITLIGEAVDYAIYYLIQARRAPGEPAGRGWRAWLRTGWPTLRLGLWTSLCGFAALLFSAFPGLVQLGVFSVAGLVAAALTTRWVLPVLAPDGSPGLGLRRPLGAAARRLVAWLPRARWALLLLGVAALVLSVQRRDLWQTDLASLSPVPREALALDASLRADLGAGDGGALVVVQGPDAQTTLQRAEQAAARLEPLIDGRTLAGFNVVTRLLPSEATQRARLASLPPPEALRGALAEATAGGPLRAERLAPFLAEVDAARRAARIETPDSVRGTPVAPLVDALLQRHPDGHWAALLPLTPAGERLDLAAVERAIADLPSAQALEIGDELARLYQRYLAEARHQALLGALGVVLLIAAWLRSLRRLVGVCLPLALSVLLTVGGFAALGVPLGILHLVGLLLVVAVGSNYALFFDLLRESPDADDDTLASLVLANVATVITFALVACSQIPVLAAIGRVVAPGALLALLLSAAFAPRQGRGKAG</sequence>
<dbReference type="GO" id="GO:0005886">
    <property type="term" value="C:plasma membrane"/>
    <property type="evidence" value="ECO:0007669"/>
    <property type="project" value="UniProtKB-SubCell"/>
</dbReference>
<feature type="transmembrane region" description="Helical" evidence="6">
    <location>
        <begin position="303"/>
        <end position="324"/>
    </location>
</feature>
<keyword evidence="4 6" id="KW-1133">Transmembrane helix</keyword>
<evidence type="ECO:0000313" key="8">
    <source>
        <dbReference type="EMBL" id="GAP33796.1"/>
    </source>
</evidence>
<comment type="subcellular location">
    <subcellularLocation>
        <location evidence="1">Cell membrane</location>
        <topology evidence="1">Multi-pass membrane protein</topology>
    </subcellularLocation>
</comment>
<dbReference type="AlphaFoldDB" id="A0A0K8NTQ5"/>
<name>A0A0K8NTQ5_PISS1</name>
<gene>
    <name evidence="8" type="ORF">ISF6_1051</name>
</gene>
<feature type="transmembrane region" description="Helical" evidence="6">
    <location>
        <begin position="758"/>
        <end position="781"/>
    </location>
</feature>
<keyword evidence="2" id="KW-1003">Cell membrane</keyword>
<reference evidence="9" key="1">
    <citation type="submission" date="2015-07" db="EMBL/GenBank/DDBJ databases">
        <title>Discovery of a poly(ethylene terephthalate assimilation.</title>
        <authorList>
            <person name="Yoshida S."/>
            <person name="Hiraga K."/>
            <person name="Takehana T."/>
            <person name="Taniguchi I."/>
            <person name="Yamaji H."/>
            <person name="Maeda Y."/>
            <person name="Toyohara K."/>
            <person name="Miyamoto K."/>
            <person name="Kimura Y."/>
            <person name="Oda K."/>
        </authorList>
    </citation>
    <scope>NUCLEOTIDE SEQUENCE [LARGE SCALE GENOMIC DNA]</scope>
    <source>
        <strain evidence="9">NBRC 110686 / TISTR 2288 / 201-F6</strain>
    </source>
</reference>
<feature type="transmembrane region" description="Helical" evidence="6">
    <location>
        <begin position="345"/>
        <end position="368"/>
    </location>
</feature>
<evidence type="ECO:0000259" key="7">
    <source>
        <dbReference type="Pfam" id="PF03176"/>
    </source>
</evidence>
<protein>
    <submittedName>
        <fullName evidence="8">Membrane protein, exporter</fullName>
    </submittedName>
</protein>
<dbReference type="EMBL" id="BBYR01000002">
    <property type="protein sequence ID" value="GAP33796.1"/>
    <property type="molecule type" value="Genomic_DNA"/>
</dbReference>
<dbReference type="Proteomes" id="UP000037660">
    <property type="component" value="Unassembled WGS sequence"/>
</dbReference>
<dbReference type="PANTHER" id="PTHR33406:SF13">
    <property type="entry name" value="MEMBRANE PROTEIN YDFJ"/>
    <property type="match status" value="1"/>
</dbReference>
<feature type="transmembrane region" description="Helical" evidence="6">
    <location>
        <begin position="648"/>
        <end position="667"/>
    </location>
</feature>
<proteinExistence type="predicted"/>
<organism evidence="8 9">
    <name type="scientific">Piscinibacter sakaiensis</name>
    <name type="common">Ideonella sakaiensis</name>
    <dbReference type="NCBI Taxonomy" id="1547922"/>
    <lineage>
        <taxon>Bacteria</taxon>
        <taxon>Pseudomonadati</taxon>
        <taxon>Pseudomonadota</taxon>
        <taxon>Betaproteobacteria</taxon>
        <taxon>Burkholderiales</taxon>
        <taxon>Sphaerotilaceae</taxon>
        <taxon>Piscinibacter</taxon>
    </lineage>
</organism>
<feature type="transmembrane region" description="Helical" evidence="6">
    <location>
        <begin position="674"/>
        <end position="694"/>
    </location>
</feature>
<feature type="transmembrane region" description="Helical" evidence="6">
    <location>
        <begin position="276"/>
        <end position="297"/>
    </location>
</feature>
<evidence type="ECO:0000256" key="2">
    <source>
        <dbReference type="ARBA" id="ARBA00022475"/>
    </source>
</evidence>
<keyword evidence="9" id="KW-1185">Reference proteome</keyword>
<evidence type="ECO:0000313" key="9">
    <source>
        <dbReference type="Proteomes" id="UP000037660"/>
    </source>
</evidence>